<dbReference type="EMBL" id="CAKOAT010541821">
    <property type="protein sequence ID" value="CAH8382126.1"/>
    <property type="molecule type" value="Genomic_DNA"/>
</dbReference>
<evidence type="ECO:0000256" key="2">
    <source>
        <dbReference type="ARBA" id="ARBA00023152"/>
    </source>
</evidence>
<dbReference type="InterPro" id="IPR035966">
    <property type="entry name" value="PKF_sf"/>
</dbReference>
<organism evidence="3 4">
    <name type="scientific">Eruca vesicaria subsp. sativa</name>
    <name type="common">Garden rocket</name>
    <name type="synonym">Eruca sativa</name>
    <dbReference type="NCBI Taxonomy" id="29727"/>
    <lineage>
        <taxon>Eukaryota</taxon>
        <taxon>Viridiplantae</taxon>
        <taxon>Streptophyta</taxon>
        <taxon>Embryophyta</taxon>
        <taxon>Tracheophyta</taxon>
        <taxon>Spermatophyta</taxon>
        <taxon>Magnoliopsida</taxon>
        <taxon>eudicotyledons</taxon>
        <taxon>Gunneridae</taxon>
        <taxon>Pentapetalae</taxon>
        <taxon>rosids</taxon>
        <taxon>malvids</taxon>
        <taxon>Brassicales</taxon>
        <taxon>Brassicaceae</taxon>
        <taxon>Brassiceae</taxon>
        <taxon>Eruca</taxon>
    </lineage>
</organism>
<reference evidence="3 4" key="1">
    <citation type="submission" date="2022-03" db="EMBL/GenBank/DDBJ databases">
        <authorList>
            <person name="Macdonald S."/>
            <person name="Ahmed S."/>
            <person name="Newling K."/>
        </authorList>
    </citation>
    <scope>NUCLEOTIDE SEQUENCE [LARGE SCALE GENOMIC DNA]</scope>
</reference>
<dbReference type="SUPFAM" id="SSF53784">
    <property type="entry name" value="Phosphofructokinase"/>
    <property type="match status" value="1"/>
</dbReference>
<evidence type="ECO:0000256" key="1">
    <source>
        <dbReference type="ARBA" id="ARBA00022490"/>
    </source>
</evidence>
<dbReference type="PANTHER" id="PTHR43650:SF23">
    <property type="entry name" value="PYROPHOSPHATE--FRUCTOSE 6-PHOSPHATE 1-PHOSPHOTRANSFERASE SUBUNIT ALPHA 2"/>
    <property type="match status" value="1"/>
</dbReference>
<sequence>MTEEQAYNSDCPSSREEVLCFLNELGWLFRKKLASDIHGESHFSLPRFKFLLVSSVERGYCFLVRALLDMMVEINLGSDGLMNKEVLDMLAEIRLLNRAVKKNTKMAETLIHYSVNPAAQNFIFLPSIKGSGDITPLHLAALTCGSVDIIDVLTNDPQKIGLSSWNTLMDASGKTSFSYAAMRNNHSYNILVARKLADRRNGQIPLKYQKALGSHLLFPTPITHSMLGVATVILGEEVTASKLTIFDITKQICDAVQARAVQGLNRTSLFSIGSDVYCSDVFCSFTNFSANCFFGPDKNHGVILFPEGIVESIPELHALLNEIHGLLKEGGHADNISTQLSPWSSASFEFLPPFIKKHVPFIWLGTLFVFFTCLIDQTQKLLAYLVETNMNKSTKEGRYKTKKFNAICHFFGYQARRSLPSKFNCDYAYVLGDICYHILAAGLNGYMATVTNLQKSPVNKSAAPMTAMMTVKRWSQSSGSTSIGRPVIHPATVDLKGKAYKLLRQNAQKFLMEDVYRNAGLVQYDGPSADVEDMLRIEKMQEEYLDQVLQHLFESCQGLKKNKLWYNIMLRL</sequence>
<keyword evidence="2" id="KW-0324">Glycolysis</keyword>
<comment type="caution">
    <text evidence="3">The sequence shown here is derived from an EMBL/GenBank/DDBJ whole genome shotgun (WGS) entry which is preliminary data.</text>
</comment>
<gene>
    <name evidence="3" type="ORF">ERUC_LOCUS34609</name>
</gene>
<dbReference type="Gene3D" id="3.40.50.460">
    <property type="entry name" value="Phosphofructokinase domain"/>
    <property type="match status" value="1"/>
</dbReference>
<protein>
    <submittedName>
        <fullName evidence="3">Uncharacterized protein</fullName>
    </submittedName>
</protein>
<dbReference type="PANTHER" id="PTHR43650">
    <property type="entry name" value="PYROPHOSPHATE--FRUCTOSE 6-PHOSPHATE 1-PHOSPHOTRANSFERASE"/>
    <property type="match status" value="1"/>
</dbReference>
<dbReference type="GO" id="GO:0006096">
    <property type="term" value="P:glycolytic process"/>
    <property type="evidence" value="ECO:0007669"/>
    <property type="project" value="UniProtKB-KW"/>
</dbReference>
<proteinExistence type="predicted"/>
<dbReference type="SUPFAM" id="SSF48403">
    <property type="entry name" value="Ankyrin repeat"/>
    <property type="match status" value="1"/>
</dbReference>
<dbReference type="Proteomes" id="UP001642260">
    <property type="component" value="Unassembled WGS sequence"/>
</dbReference>
<dbReference type="Gene3D" id="1.25.40.20">
    <property type="entry name" value="Ankyrin repeat-containing domain"/>
    <property type="match status" value="1"/>
</dbReference>
<dbReference type="AlphaFoldDB" id="A0ABC8LF19"/>
<keyword evidence="4" id="KW-1185">Reference proteome</keyword>
<evidence type="ECO:0000313" key="4">
    <source>
        <dbReference type="Proteomes" id="UP001642260"/>
    </source>
</evidence>
<dbReference type="InterPro" id="IPR036770">
    <property type="entry name" value="Ankyrin_rpt-contain_sf"/>
</dbReference>
<name>A0ABC8LF19_ERUVS</name>
<dbReference type="Gene3D" id="3.40.50.450">
    <property type="match status" value="1"/>
</dbReference>
<keyword evidence="1" id="KW-0963">Cytoplasm</keyword>
<evidence type="ECO:0000313" key="3">
    <source>
        <dbReference type="EMBL" id="CAH8382126.1"/>
    </source>
</evidence>
<accession>A0ABC8LF19</accession>